<dbReference type="GO" id="GO:0006298">
    <property type="term" value="P:mismatch repair"/>
    <property type="evidence" value="ECO:0007669"/>
    <property type="project" value="TreeGrafter"/>
</dbReference>
<dbReference type="EC" id="2.1.1.72" evidence="1"/>
<sequence>MILTNEKDTGMVGEKIFSCQTGMAELVNIFQPKVEDTPVWKGTHTGLQPIIKWAGGKEKELNHILPNIPSFNRYFEPFVGGGSVFAAIHAKEYFINDLSSELISLYQNISLRNPLFFTYVKGIDKAWIKAKSFFENNQILVKYYIEYRRGKIDSEHLKARITTFCKVKKQDILAIIDDDFAQFPCILVKEIGKNLFRKMSRMKKIEQGKGILPNKDLQANIETAIKSAVYMNFRSMYNDKELVRNNDEMRCALFLFIRNYAYSGMFRYNDKGNFNVPYGGIAYNGKTMQKKLNYYQSSELLDHFGHTKIFNMDFEQFLRETNPEENDFIFLDPPYDTEFNTYAQNKFTRADQERLADYMLNICEAKWMMIVKNTDFIYHLYNHEGVYIRSFNKEYLVSFMNRNNKKVTHLLITNYEQPTNI</sequence>
<dbReference type="STRING" id="28134.SAMN05444288_1436"/>
<accession>E7RRJ9</accession>
<evidence type="ECO:0000313" key="7">
    <source>
        <dbReference type="Proteomes" id="UP000005580"/>
    </source>
</evidence>
<evidence type="ECO:0000256" key="1">
    <source>
        <dbReference type="ARBA" id="ARBA00011900"/>
    </source>
</evidence>
<dbReference type="InterPro" id="IPR012327">
    <property type="entry name" value="MeTrfase_D12"/>
</dbReference>
<comment type="caution">
    <text evidence="6">The sequence shown here is derived from an EMBL/GenBank/DDBJ whole genome shotgun (WGS) entry which is preliminary data.</text>
</comment>
<protein>
    <recommendedName>
        <fullName evidence="1">site-specific DNA-methyltransferase (adenine-specific)</fullName>
        <ecNumber evidence="1">2.1.1.72</ecNumber>
    </recommendedName>
</protein>
<dbReference type="InterPro" id="IPR029063">
    <property type="entry name" value="SAM-dependent_MTases_sf"/>
</dbReference>
<dbReference type="InterPro" id="IPR002052">
    <property type="entry name" value="DNA_methylase_N6_adenine_CS"/>
</dbReference>
<keyword evidence="4" id="KW-0949">S-adenosyl-L-methionine</keyword>
<evidence type="ECO:0000256" key="3">
    <source>
        <dbReference type="ARBA" id="ARBA00022679"/>
    </source>
</evidence>
<gene>
    <name evidence="6" type="primary">dam</name>
    <name evidence="6" type="ORF">HMPREF0663_11800</name>
</gene>
<reference evidence="6" key="1">
    <citation type="submission" date="2011-01" db="EMBL/GenBank/DDBJ databases">
        <authorList>
            <person name="Muzny D."/>
            <person name="Qin X."/>
            <person name="Buhay C."/>
            <person name="Dugan-Rocha S."/>
            <person name="Ding Y."/>
            <person name="Chen G."/>
            <person name="Hawes A."/>
            <person name="Holder M."/>
            <person name="Jhangiani S."/>
            <person name="Johnson A."/>
            <person name="Khan Z."/>
            <person name="Li Z."/>
            <person name="Liu W."/>
            <person name="Liu X."/>
            <person name="Perez L."/>
            <person name="Shen H."/>
            <person name="Wang Q."/>
            <person name="Watt J."/>
            <person name="Xi L."/>
            <person name="Xin Y."/>
            <person name="Zhou J."/>
            <person name="Deng J."/>
            <person name="Jiang H."/>
            <person name="Liu Y."/>
            <person name="Qu J."/>
            <person name="Song X.-Z."/>
            <person name="Zhang L."/>
            <person name="Villasana D."/>
            <person name="Johnson A."/>
            <person name="Liu J."/>
            <person name="Liyanage D."/>
            <person name="Lorensuhewa L."/>
            <person name="Robinson T."/>
            <person name="Song A."/>
            <person name="Song B.-B."/>
            <person name="Dinh H."/>
            <person name="Thornton R."/>
            <person name="Coyle M."/>
            <person name="Francisco L."/>
            <person name="Jackson L."/>
            <person name="Javaid M."/>
            <person name="Korchina V."/>
            <person name="Kovar C."/>
            <person name="Mata R."/>
            <person name="Mathew T."/>
            <person name="Ngo R."/>
            <person name="Nguyen L."/>
            <person name="Nguyen N."/>
            <person name="Okwuonu G."/>
            <person name="Ongeri F."/>
            <person name="Pham C."/>
            <person name="Simmons D."/>
            <person name="Wilczek-Boney K."/>
            <person name="Hale W."/>
            <person name="Jakkamsetti A."/>
            <person name="Pham P."/>
            <person name="Ruth R."/>
            <person name="San Lucas F."/>
            <person name="Warren J."/>
            <person name="Zhang J."/>
            <person name="Zhao Z."/>
            <person name="Zhou C."/>
            <person name="Zhu D."/>
            <person name="Lee S."/>
            <person name="Bess C."/>
            <person name="Blankenburg K."/>
            <person name="Forbes L."/>
            <person name="Fu Q."/>
            <person name="Gubbala S."/>
            <person name="Hirani K."/>
            <person name="Jayaseelan J.C."/>
            <person name="Lara F."/>
            <person name="Munidasa M."/>
            <person name="Palculict T."/>
            <person name="Patil S."/>
            <person name="Pu L.-L."/>
            <person name="Saada N."/>
            <person name="Tang L."/>
            <person name="Weissenberger G."/>
            <person name="Zhu Y."/>
            <person name="Hemphill L."/>
            <person name="Shang Y."/>
            <person name="Youmans B."/>
            <person name="Ayvaz T."/>
            <person name="Ross M."/>
            <person name="Santibanez J."/>
            <person name="Aqrawi P."/>
            <person name="Gross S."/>
            <person name="Joshi V."/>
            <person name="Fowler G."/>
            <person name="Nazareth L."/>
            <person name="Reid J."/>
            <person name="Worley K."/>
            <person name="Petrosino J."/>
            <person name="Highlander S."/>
            <person name="Gibbs R."/>
        </authorList>
    </citation>
    <scope>NUCLEOTIDE SEQUENCE [LARGE SCALE GENOMIC DNA]</scope>
    <source>
        <strain evidence="6">ATCC 33269</strain>
    </source>
</reference>
<comment type="catalytic activity">
    <reaction evidence="5">
        <text>a 2'-deoxyadenosine in DNA + S-adenosyl-L-methionine = an N(6)-methyl-2'-deoxyadenosine in DNA + S-adenosyl-L-homocysteine + H(+)</text>
        <dbReference type="Rhea" id="RHEA:15197"/>
        <dbReference type="Rhea" id="RHEA-COMP:12418"/>
        <dbReference type="Rhea" id="RHEA-COMP:12419"/>
        <dbReference type="ChEBI" id="CHEBI:15378"/>
        <dbReference type="ChEBI" id="CHEBI:57856"/>
        <dbReference type="ChEBI" id="CHEBI:59789"/>
        <dbReference type="ChEBI" id="CHEBI:90615"/>
        <dbReference type="ChEBI" id="CHEBI:90616"/>
        <dbReference type="EC" id="2.1.1.72"/>
    </reaction>
</comment>
<dbReference type="Pfam" id="PF02086">
    <property type="entry name" value="MethyltransfD12"/>
    <property type="match status" value="2"/>
</dbReference>
<evidence type="ECO:0000313" key="6">
    <source>
        <dbReference type="EMBL" id="EFZ36887.1"/>
    </source>
</evidence>
<dbReference type="PROSITE" id="PS00092">
    <property type="entry name" value="N6_MTASE"/>
    <property type="match status" value="1"/>
</dbReference>
<name>E7RRJ9_9BACT</name>
<dbReference type="PRINTS" id="PR00505">
    <property type="entry name" value="D12N6MTFRASE"/>
</dbReference>
<dbReference type="eggNOG" id="COG0338">
    <property type="taxonomic scope" value="Bacteria"/>
</dbReference>
<dbReference type="GO" id="GO:0032259">
    <property type="term" value="P:methylation"/>
    <property type="evidence" value="ECO:0007669"/>
    <property type="project" value="UniProtKB-KW"/>
</dbReference>
<dbReference type="HOGENOM" id="CLU_063430_0_0_10"/>
<keyword evidence="2 6" id="KW-0489">Methyltransferase</keyword>
<dbReference type="GO" id="GO:0009007">
    <property type="term" value="F:site-specific DNA-methyltransferase (adenine-specific) activity"/>
    <property type="evidence" value="ECO:0007669"/>
    <property type="project" value="UniProtKB-EC"/>
</dbReference>
<dbReference type="Proteomes" id="UP000005580">
    <property type="component" value="Unassembled WGS sequence"/>
</dbReference>
<dbReference type="GO" id="GO:0009307">
    <property type="term" value="P:DNA restriction-modification system"/>
    <property type="evidence" value="ECO:0007669"/>
    <property type="project" value="InterPro"/>
</dbReference>
<dbReference type="PANTHER" id="PTHR30481">
    <property type="entry name" value="DNA ADENINE METHYLASE"/>
    <property type="match status" value="1"/>
</dbReference>
<organism evidence="6 7">
    <name type="scientific">Hoylesella oralis ATCC 33269</name>
    <dbReference type="NCBI Taxonomy" id="873533"/>
    <lineage>
        <taxon>Bacteria</taxon>
        <taxon>Pseudomonadati</taxon>
        <taxon>Bacteroidota</taxon>
        <taxon>Bacteroidia</taxon>
        <taxon>Bacteroidales</taxon>
        <taxon>Prevotellaceae</taxon>
        <taxon>Hoylesella</taxon>
    </lineage>
</organism>
<evidence type="ECO:0000256" key="5">
    <source>
        <dbReference type="ARBA" id="ARBA00047942"/>
    </source>
</evidence>
<keyword evidence="7" id="KW-1185">Reference proteome</keyword>
<dbReference type="RefSeq" id="WP_004369973.1">
    <property type="nucleotide sequence ID" value="NZ_GL833119.1"/>
</dbReference>
<dbReference type="EMBL" id="AEPE02000005">
    <property type="protein sequence ID" value="EFZ36887.1"/>
    <property type="molecule type" value="Genomic_DNA"/>
</dbReference>
<proteinExistence type="predicted"/>
<dbReference type="SUPFAM" id="SSF53335">
    <property type="entry name" value="S-adenosyl-L-methionine-dependent methyltransferases"/>
    <property type="match status" value="1"/>
</dbReference>
<keyword evidence="3 6" id="KW-0808">Transferase</keyword>
<dbReference type="GO" id="GO:0043565">
    <property type="term" value="F:sequence-specific DNA binding"/>
    <property type="evidence" value="ECO:0007669"/>
    <property type="project" value="TreeGrafter"/>
</dbReference>
<dbReference type="PANTHER" id="PTHR30481:SF3">
    <property type="entry name" value="DNA ADENINE METHYLASE"/>
    <property type="match status" value="1"/>
</dbReference>
<dbReference type="AlphaFoldDB" id="E7RRJ9"/>
<dbReference type="GO" id="GO:1904047">
    <property type="term" value="F:S-adenosyl-L-methionine binding"/>
    <property type="evidence" value="ECO:0007669"/>
    <property type="project" value="TreeGrafter"/>
</dbReference>
<dbReference type="Gene3D" id="3.40.50.150">
    <property type="entry name" value="Vaccinia Virus protein VP39"/>
    <property type="match status" value="2"/>
</dbReference>
<evidence type="ECO:0000256" key="4">
    <source>
        <dbReference type="ARBA" id="ARBA00022691"/>
    </source>
</evidence>
<evidence type="ECO:0000256" key="2">
    <source>
        <dbReference type="ARBA" id="ARBA00022603"/>
    </source>
</evidence>